<dbReference type="PANTHER" id="PTHR22749">
    <property type="entry name" value="RIBOFLAVIN KINASE/FMN ADENYLYLTRANSFERASE"/>
    <property type="match status" value="1"/>
</dbReference>
<comment type="function">
    <text evidence="1">Catalyzes the phosphorylation of riboflavin to FMN followed by the adenylation of FMN to FAD.</text>
</comment>
<evidence type="ECO:0000256" key="15">
    <source>
        <dbReference type="PIRNR" id="PIRNR004491"/>
    </source>
</evidence>
<evidence type="ECO:0000256" key="5">
    <source>
        <dbReference type="ARBA" id="ARBA00022643"/>
    </source>
</evidence>
<evidence type="ECO:0000256" key="14">
    <source>
        <dbReference type="ARBA" id="ARBA00049494"/>
    </source>
</evidence>
<dbReference type="CDD" id="cd02064">
    <property type="entry name" value="FAD_synthetase_N"/>
    <property type="match status" value="1"/>
</dbReference>
<keyword evidence="7 15" id="KW-0548">Nucleotidyltransferase</keyword>
<evidence type="ECO:0000256" key="4">
    <source>
        <dbReference type="ARBA" id="ARBA00022630"/>
    </source>
</evidence>
<dbReference type="SUPFAM" id="SSF82114">
    <property type="entry name" value="Riboflavin kinase-like"/>
    <property type="match status" value="1"/>
</dbReference>
<dbReference type="PANTHER" id="PTHR22749:SF6">
    <property type="entry name" value="RIBOFLAVIN KINASE"/>
    <property type="match status" value="1"/>
</dbReference>
<dbReference type="EMBL" id="JAOYFC010000001">
    <property type="protein sequence ID" value="MCV6823695.1"/>
    <property type="molecule type" value="Genomic_DNA"/>
</dbReference>
<keyword evidence="9 15" id="KW-0418">Kinase</keyword>
<dbReference type="Proteomes" id="UP001208041">
    <property type="component" value="Unassembled WGS sequence"/>
</dbReference>
<dbReference type="Gene3D" id="2.40.30.30">
    <property type="entry name" value="Riboflavin kinase-like"/>
    <property type="match status" value="1"/>
</dbReference>
<sequence>MRIYRDYQFLAPADRGASIAIGNFDGVHKGHQKVIDIARNAAPDCPLGILTFEPHPRQYFAPKAPAFRLMNAEAKAHRLEKLGVERLYELSFNDTLSNLTAREFAEVILAENLGVKHVTVGADFCFGKNRGGNVQDLIAFGRELGFDVTIAELMHDAGEEVSSSAIRQALSEGRPRDAARMLGHHHRIEGPVIRGDQRGRDLGYPTANMSITGLHPPKFGVYVVLVEILTGPHKGQYRGAASMGVRPMFGENLPNLESYIFDFKGDIYGENLSVALVEYLRPEVKFENVEALITQMNKDCQEAQNILDALETP</sequence>
<keyword evidence="6 15" id="KW-0808">Transferase</keyword>
<evidence type="ECO:0000256" key="8">
    <source>
        <dbReference type="ARBA" id="ARBA00022741"/>
    </source>
</evidence>
<dbReference type="Gene3D" id="3.40.50.620">
    <property type="entry name" value="HUPs"/>
    <property type="match status" value="1"/>
</dbReference>
<dbReference type="FunFam" id="3.40.50.620:FF:000021">
    <property type="entry name" value="Riboflavin biosynthesis protein"/>
    <property type="match status" value="1"/>
</dbReference>
<organism evidence="17 18">
    <name type="scientific">Halocynthiibacter halioticoli</name>
    <dbReference type="NCBI Taxonomy" id="2986804"/>
    <lineage>
        <taxon>Bacteria</taxon>
        <taxon>Pseudomonadati</taxon>
        <taxon>Pseudomonadota</taxon>
        <taxon>Alphaproteobacteria</taxon>
        <taxon>Rhodobacterales</taxon>
        <taxon>Paracoccaceae</taxon>
        <taxon>Halocynthiibacter</taxon>
    </lineage>
</organism>
<evidence type="ECO:0000313" key="18">
    <source>
        <dbReference type="Proteomes" id="UP001208041"/>
    </source>
</evidence>
<evidence type="ECO:0000256" key="9">
    <source>
        <dbReference type="ARBA" id="ARBA00022777"/>
    </source>
</evidence>
<comment type="catalytic activity">
    <reaction evidence="13 15">
        <text>riboflavin + ATP = FMN + ADP + H(+)</text>
        <dbReference type="Rhea" id="RHEA:14357"/>
        <dbReference type="ChEBI" id="CHEBI:15378"/>
        <dbReference type="ChEBI" id="CHEBI:30616"/>
        <dbReference type="ChEBI" id="CHEBI:57986"/>
        <dbReference type="ChEBI" id="CHEBI:58210"/>
        <dbReference type="ChEBI" id="CHEBI:456216"/>
        <dbReference type="EC" id="2.7.1.26"/>
    </reaction>
</comment>
<evidence type="ECO:0000259" key="16">
    <source>
        <dbReference type="SMART" id="SM00904"/>
    </source>
</evidence>
<evidence type="ECO:0000256" key="3">
    <source>
        <dbReference type="ARBA" id="ARBA00005201"/>
    </source>
</evidence>
<protein>
    <recommendedName>
        <fullName evidence="15">Riboflavin biosynthesis protein</fullName>
    </recommendedName>
    <domain>
        <recommendedName>
            <fullName evidence="15">Riboflavin kinase</fullName>
            <ecNumber evidence="15">2.7.1.26</ecNumber>
        </recommendedName>
        <alternativeName>
            <fullName evidence="15">Flavokinase</fullName>
        </alternativeName>
    </domain>
    <domain>
        <recommendedName>
            <fullName evidence="15">FMN adenylyltransferase</fullName>
            <ecNumber evidence="15">2.7.7.2</ecNumber>
        </recommendedName>
        <alternativeName>
            <fullName evidence="15">FAD pyrophosphorylase</fullName>
        </alternativeName>
        <alternativeName>
            <fullName evidence="15">FAD synthase</fullName>
        </alternativeName>
    </domain>
</protein>
<feature type="domain" description="Riboflavin kinase" evidence="16">
    <location>
        <begin position="181"/>
        <end position="308"/>
    </location>
</feature>
<dbReference type="InterPro" id="IPR014729">
    <property type="entry name" value="Rossmann-like_a/b/a_fold"/>
</dbReference>
<keyword evidence="8 15" id="KW-0547">Nucleotide-binding</keyword>
<dbReference type="GO" id="GO:0005524">
    <property type="term" value="F:ATP binding"/>
    <property type="evidence" value="ECO:0007669"/>
    <property type="project" value="UniProtKB-UniRule"/>
</dbReference>
<keyword evidence="12" id="KW-0511">Multifunctional enzyme</keyword>
<evidence type="ECO:0000256" key="11">
    <source>
        <dbReference type="ARBA" id="ARBA00022840"/>
    </source>
</evidence>
<dbReference type="InterPro" id="IPR015864">
    <property type="entry name" value="FAD_synthase"/>
</dbReference>
<evidence type="ECO:0000256" key="2">
    <source>
        <dbReference type="ARBA" id="ARBA00004726"/>
    </source>
</evidence>
<dbReference type="NCBIfam" id="TIGR00083">
    <property type="entry name" value="ribF"/>
    <property type="match status" value="1"/>
</dbReference>
<keyword evidence="4 15" id="KW-0285">Flavoprotein</keyword>
<dbReference type="RefSeq" id="WP_263952532.1">
    <property type="nucleotide sequence ID" value="NZ_JAOYFC010000001.1"/>
</dbReference>
<evidence type="ECO:0000256" key="1">
    <source>
        <dbReference type="ARBA" id="ARBA00002121"/>
    </source>
</evidence>
<dbReference type="InterPro" id="IPR023468">
    <property type="entry name" value="Riboflavin_kinase"/>
</dbReference>
<dbReference type="SUPFAM" id="SSF52374">
    <property type="entry name" value="Nucleotidylyl transferase"/>
    <property type="match status" value="1"/>
</dbReference>
<evidence type="ECO:0000256" key="12">
    <source>
        <dbReference type="ARBA" id="ARBA00023268"/>
    </source>
</evidence>
<dbReference type="Pfam" id="PF06574">
    <property type="entry name" value="FAD_syn"/>
    <property type="match status" value="1"/>
</dbReference>
<name>A0AAE3LUD0_9RHOB</name>
<dbReference type="Pfam" id="PF01687">
    <property type="entry name" value="Flavokinase"/>
    <property type="match status" value="1"/>
</dbReference>
<proteinExistence type="inferred from homology"/>
<keyword evidence="5 15" id="KW-0288">FMN</keyword>
<evidence type="ECO:0000256" key="10">
    <source>
        <dbReference type="ARBA" id="ARBA00022827"/>
    </source>
</evidence>
<keyword evidence="10 15" id="KW-0274">FAD</keyword>
<dbReference type="GO" id="GO:0003919">
    <property type="term" value="F:FMN adenylyltransferase activity"/>
    <property type="evidence" value="ECO:0007669"/>
    <property type="project" value="UniProtKB-UniRule"/>
</dbReference>
<reference evidence="17" key="1">
    <citation type="submission" date="2022-10" db="EMBL/GenBank/DDBJ databases">
        <authorList>
            <person name="Yue Y."/>
        </authorList>
    </citation>
    <scope>NUCLEOTIDE SEQUENCE</scope>
    <source>
        <strain evidence="17">Z654</strain>
    </source>
</reference>
<accession>A0AAE3LUD0</accession>
<comment type="pathway">
    <text evidence="2 15">Cofactor biosynthesis; FAD biosynthesis; FAD from FMN: step 1/1.</text>
</comment>
<dbReference type="AlphaFoldDB" id="A0AAE3LUD0"/>
<evidence type="ECO:0000256" key="13">
    <source>
        <dbReference type="ARBA" id="ARBA00047880"/>
    </source>
</evidence>
<dbReference type="NCBIfam" id="NF004160">
    <property type="entry name" value="PRK05627.1-3"/>
    <property type="match status" value="1"/>
</dbReference>
<dbReference type="InterPro" id="IPR023465">
    <property type="entry name" value="Riboflavin_kinase_dom_sf"/>
</dbReference>
<evidence type="ECO:0000256" key="6">
    <source>
        <dbReference type="ARBA" id="ARBA00022679"/>
    </source>
</evidence>
<dbReference type="GO" id="GO:0006747">
    <property type="term" value="P:FAD biosynthetic process"/>
    <property type="evidence" value="ECO:0007669"/>
    <property type="project" value="UniProtKB-UniRule"/>
</dbReference>
<dbReference type="InterPro" id="IPR015865">
    <property type="entry name" value="Riboflavin_kinase_bac/euk"/>
</dbReference>
<gene>
    <name evidence="17" type="ORF">OH136_03925</name>
</gene>
<dbReference type="GO" id="GO:0008531">
    <property type="term" value="F:riboflavin kinase activity"/>
    <property type="evidence" value="ECO:0007669"/>
    <property type="project" value="UniProtKB-UniRule"/>
</dbReference>
<evidence type="ECO:0000256" key="7">
    <source>
        <dbReference type="ARBA" id="ARBA00022695"/>
    </source>
</evidence>
<comment type="catalytic activity">
    <reaction evidence="14 15">
        <text>FMN + ATP + H(+) = FAD + diphosphate</text>
        <dbReference type="Rhea" id="RHEA:17237"/>
        <dbReference type="ChEBI" id="CHEBI:15378"/>
        <dbReference type="ChEBI" id="CHEBI:30616"/>
        <dbReference type="ChEBI" id="CHEBI:33019"/>
        <dbReference type="ChEBI" id="CHEBI:57692"/>
        <dbReference type="ChEBI" id="CHEBI:58210"/>
        <dbReference type="EC" id="2.7.7.2"/>
    </reaction>
</comment>
<dbReference type="EC" id="2.7.7.2" evidence="15"/>
<comment type="similarity">
    <text evidence="15">Belongs to the ribF family.</text>
</comment>
<dbReference type="GO" id="GO:0009231">
    <property type="term" value="P:riboflavin biosynthetic process"/>
    <property type="evidence" value="ECO:0007669"/>
    <property type="project" value="InterPro"/>
</dbReference>
<keyword evidence="18" id="KW-1185">Reference proteome</keyword>
<keyword evidence="11 15" id="KW-0067">ATP-binding</keyword>
<dbReference type="EC" id="2.7.1.26" evidence="15"/>
<comment type="caution">
    <text evidence="17">The sequence shown here is derived from an EMBL/GenBank/DDBJ whole genome shotgun (WGS) entry which is preliminary data.</text>
</comment>
<comment type="pathway">
    <text evidence="3 15">Cofactor biosynthesis; FMN biosynthesis; FMN from riboflavin (ATP route): step 1/1.</text>
</comment>
<evidence type="ECO:0000313" key="17">
    <source>
        <dbReference type="EMBL" id="MCV6823695.1"/>
    </source>
</evidence>
<dbReference type="InterPro" id="IPR002606">
    <property type="entry name" value="Riboflavin_kinase_bac"/>
</dbReference>
<dbReference type="GO" id="GO:0009398">
    <property type="term" value="P:FMN biosynthetic process"/>
    <property type="evidence" value="ECO:0007669"/>
    <property type="project" value="UniProtKB-UniRule"/>
</dbReference>
<dbReference type="PIRSF" id="PIRSF004491">
    <property type="entry name" value="FAD_Synth"/>
    <property type="match status" value="1"/>
</dbReference>
<dbReference type="SMART" id="SM00904">
    <property type="entry name" value="Flavokinase"/>
    <property type="match status" value="1"/>
</dbReference>